<feature type="domain" description="C2" evidence="3">
    <location>
        <begin position="321"/>
        <end position="436"/>
    </location>
</feature>
<dbReference type="SMART" id="SM00239">
    <property type="entry name" value="C2"/>
    <property type="match status" value="1"/>
</dbReference>
<dbReference type="InterPro" id="IPR000008">
    <property type="entry name" value="C2_dom"/>
</dbReference>
<evidence type="ECO:0000256" key="1">
    <source>
        <dbReference type="SAM" id="MobiDB-lite"/>
    </source>
</evidence>
<feature type="compositionally biased region" description="Pro residues" evidence="1">
    <location>
        <begin position="626"/>
        <end position="638"/>
    </location>
</feature>
<dbReference type="PROSITE" id="PS50004">
    <property type="entry name" value="C2"/>
    <property type="match status" value="1"/>
</dbReference>
<dbReference type="AlphaFoldDB" id="V5IFV5"/>
<feature type="compositionally biased region" description="Low complexity" evidence="1">
    <location>
        <begin position="696"/>
        <end position="708"/>
    </location>
</feature>
<reference evidence="4" key="1">
    <citation type="journal article" date="2015" name="Sci. Rep.">
        <title>Tissue- and time-dependent transcription in Ixodes ricinus salivary glands and midguts when blood feeding on the vertebrate host.</title>
        <authorList>
            <person name="Kotsyfakis M."/>
            <person name="Schwarz A."/>
            <person name="Erhart J."/>
            <person name="Ribeiro J.M."/>
        </authorList>
    </citation>
    <scope>NUCLEOTIDE SEQUENCE</scope>
    <source>
        <tissue evidence="4">Salivary gland and midgut</tissue>
    </source>
</reference>
<evidence type="ECO:0000256" key="2">
    <source>
        <dbReference type="SAM" id="Phobius"/>
    </source>
</evidence>
<dbReference type="PANTHER" id="PTHR21119">
    <property type="entry name" value="C2 DOMAIN-CONTAINING PROTEIN"/>
    <property type="match status" value="1"/>
</dbReference>
<dbReference type="PANTHER" id="PTHR21119:SF5">
    <property type="entry name" value="C2 DOMAIN-CONTAINING PROTEIN"/>
    <property type="match status" value="1"/>
</dbReference>
<sequence>MAESTSELVLHRLNAAWAGVQERLARFFYTDDSYEMVDVLNVMLLCWAIVGLLVYFVGTVLTNRLGRARAPAPTIKTTPDDGLDDVEGPVASQRSATAQLGAAARKSQAEVFSSFPVHATGSDPDAVLWTNRILAWLLGRKEHQFISEPWIQALNEKLARSPSKHGVVVEFECVHPDSTKPKLHDVHVVLESKESLTVTTGITCERVILVIKVKRPNDADKAMHRYNLLIEKLSGKLKVCCISTEQLFVVRFVQRPDIKVSLQSGTGENKPHSVDQRALDDIVLESVVDALSYTVTDLSCSGQKDFPNFKHREPVSEIIQHTQLDQMNSVPSLAKHDQRLLVKVIKASNLAGTKGCKEVYCVVELDEPPHRCTTTSAKETANPFWDEHFLFTLDQNSSEVLFELYDKSKPAGENFLGLGIVGISELRRVPSQRQIITLQSRPLEYDNITGSLTVEFLYMEGSQIPVTADSQMATEFSQQNRIVEKNSRITSDGRVITTTTIKRSPTTETKTRHLERQAVLAIEEKLKLLEQSPPKPLDESMVEFLRSQISNGCSGAAPVHQAQRDGHFSDGSAADMMPSAHIPISPEASSQPLFAKDCDALTLLPSNMSGGSPKQDGCRRETPDADIPPPLPSSPPPNVSGRQRMASSSTDDNSSLVVGGEFASEGPSTTDGLLNGERQMVTVILTASPQTKTSERSVLGSSSESTTSDCGDLYQNVAARKWAEPEADGSYGKEPRNSGGFPFPRADQNGNIRHDDGSSLTEAALKELEAKGRSPTATKEDTLIIHSVQREVACPSFKVRMDKKGRWHEVSQSDETPLVR</sequence>
<dbReference type="SUPFAM" id="SSF49562">
    <property type="entry name" value="C2 domain (Calcium/lipid-binding domain, CaLB)"/>
    <property type="match status" value="1"/>
</dbReference>
<keyword evidence="2" id="KW-0812">Transmembrane</keyword>
<feature type="region of interest" description="Disordered" evidence="1">
    <location>
        <begin position="725"/>
        <end position="761"/>
    </location>
</feature>
<dbReference type="InterPro" id="IPR035892">
    <property type="entry name" value="C2_domain_sf"/>
</dbReference>
<feature type="region of interest" description="Disordered" evidence="1">
    <location>
        <begin position="689"/>
        <end position="710"/>
    </location>
</feature>
<keyword evidence="2" id="KW-0472">Membrane</keyword>
<feature type="region of interest" description="Disordered" evidence="1">
    <location>
        <begin position="555"/>
        <end position="587"/>
    </location>
</feature>
<dbReference type="CDD" id="cd08678">
    <property type="entry name" value="C2_C21orf25-like"/>
    <property type="match status" value="1"/>
</dbReference>
<evidence type="ECO:0000313" key="4">
    <source>
        <dbReference type="EMBL" id="JAB76691.1"/>
    </source>
</evidence>
<feature type="region of interest" description="Disordered" evidence="1">
    <location>
        <begin position="605"/>
        <end position="675"/>
    </location>
</feature>
<feature type="compositionally biased region" description="Polar residues" evidence="1">
    <location>
        <begin position="645"/>
        <end position="656"/>
    </location>
</feature>
<dbReference type="Pfam" id="PF00168">
    <property type="entry name" value="C2"/>
    <property type="match status" value="1"/>
</dbReference>
<keyword evidence="2" id="KW-1133">Transmembrane helix</keyword>
<dbReference type="EMBL" id="GANP01007777">
    <property type="protein sequence ID" value="JAB76691.1"/>
    <property type="molecule type" value="mRNA"/>
</dbReference>
<proteinExistence type="evidence at transcript level"/>
<protein>
    <submittedName>
        <fullName evidence="4">Putative intracellular signal transduction</fullName>
    </submittedName>
</protein>
<dbReference type="InterPro" id="IPR039934">
    <property type="entry name" value="C2CD2/C2CD2L"/>
</dbReference>
<feature type="transmembrane region" description="Helical" evidence="2">
    <location>
        <begin position="39"/>
        <end position="61"/>
    </location>
</feature>
<accession>V5IFV5</accession>
<name>V5IFV5_IXORI</name>
<organism evidence="4">
    <name type="scientific">Ixodes ricinus</name>
    <name type="common">Common tick</name>
    <name type="synonym">Acarus ricinus</name>
    <dbReference type="NCBI Taxonomy" id="34613"/>
    <lineage>
        <taxon>Eukaryota</taxon>
        <taxon>Metazoa</taxon>
        <taxon>Ecdysozoa</taxon>
        <taxon>Arthropoda</taxon>
        <taxon>Chelicerata</taxon>
        <taxon>Arachnida</taxon>
        <taxon>Acari</taxon>
        <taxon>Parasitiformes</taxon>
        <taxon>Ixodida</taxon>
        <taxon>Ixodoidea</taxon>
        <taxon>Ixodidae</taxon>
        <taxon>Ixodinae</taxon>
        <taxon>Ixodes</taxon>
    </lineage>
</organism>
<evidence type="ECO:0000259" key="3">
    <source>
        <dbReference type="PROSITE" id="PS50004"/>
    </source>
</evidence>
<dbReference type="InterPro" id="IPR040885">
    <property type="entry name" value="SMP_C2CD2L"/>
</dbReference>
<dbReference type="Gene3D" id="2.60.40.150">
    <property type="entry name" value="C2 domain"/>
    <property type="match status" value="1"/>
</dbReference>
<dbReference type="Pfam" id="PF18696">
    <property type="entry name" value="SMP_C2CD2L"/>
    <property type="match status" value="1"/>
</dbReference>